<dbReference type="GO" id="GO:0032259">
    <property type="term" value="P:methylation"/>
    <property type="evidence" value="ECO:0007669"/>
    <property type="project" value="UniProtKB-KW"/>
</dbReference>
<keyword evidence="1" id="KW-0489">Methyltransferase</keyword>
<reference evidence="1 2" key="1">
    <citation type="submission" date="2019-09" db="EMBL/GenBank/DDBJ databases">
        <title>Genome sequence of Hymenobacter sp. M3.</title>
        <authorList>
            <person name="Srinivasan S."/>
        </authorList>
    </citation>
    <scope>NUCLEOTIDE SEQUENCE [LARGE SCALE GENOMIC DNA]</scope>
    <source>
        <strain evidence="1 2">M3</strain>
    </source>
</reference>
<comment type="caution">
    <text evidence="1">The sequence shown here is derived from an EMBL/GenBank/DDBJ whole genome shotgun (WGS) entry which is preliminary data.</text>
</comment>
<dbReference type="AlphaFoldDB" id="A0A7L4ZXN6"/>
<dbReference type="InterPro" id="IPR013691">
    <property type="entry name" value="MeTrfase_14"/>
</dbReference>
<dbReference type="EMBL" id="VTWU01000001">
    <property type="protein sequence ID" value="KAA9339246.1"/>
    <property type="molecule type" value="Genomic_DNA"/>
</dbReference>
<organism evidence="1 2">
    <name type="scientific">Hymenobacter busanensis</name>
    <dbReference type="NCBI Taxonomy" id="2607656"/>
    <lineage>
        <taxon>Bacteria</taxon>
        <taxon>Pseudomonadati</taxon>
        <taxon>Bacteroidota</taxon>
        <taxon>Cytophagia</taxon>
        <taxon>Cytophagales</taxon>
        <taxon>Hymenobacteraceae</taxon>
        <taxon>Hymenobacter</taxon>
    </lineage>
</organism>
<dbReference type="Gene3D" id="3.40.50.720">
    <property type="entry name" value="NAD(P)-binding Rossmann-like Domain"/>
    <property type="match status" value="1"/>
</dbReference>
<proteinExistence type="predicted"/>
<dbReference type="Pfam" id="PF13489">
    <property type="entry name" value="Methyltransf_23"/>
    <property type="match status" value="1"/>
</dbReference>
<dbReference type="Gene3D" id="3.40.50.150">
    <property type="entry name" value="Vaccinia Virus protein VP39"/>
    <property type="match status" value="1"/>
</dbReference>
<dbReference type="Pfam" id="PF08484">
    <property type="entry name" value="Methyltransf_14"/>
    <property type="match status" value="1"/>
</dbReference>
<dbReference type="RefSeq" id="WP_151076894.1">
    <property type="nucleotide sequence ID" value="NZ_CP047647.1"/>
</dbReference>
<gene>
    <name evidence="1" type="ORF">F0P96_01065</name>
</gene>
<keyword evidence="2" id="KW-1185">Reference proteome</keyword>
<accession>A0A7L4ZXN6</accession>
<evidence type="ECO:0000313" key="2">
    <source>
        <dbReference type="Proteomes" id="UP000326380"/>
    </source>
</evidence>
<sequence>MEAPVLTAVAPRAATKPCAVCGSTECEVFYEVHNVPTQTGILWPTPEAARNAPTTDVRLTFCPHCHYIGNEAYEPAKITHTRNDFSLEFSPSFRAFAQGVAAQLIEQYQLKGGRVVDIGCGDGDFLRTLCRLGMAEGVGIDPGYAPRPGEVVTEPVGFIKDFFGPGTVHEIAGADLISCRHMLDILATGPAPLLRALRQAIPEGEKPLIYVEDPNALYNIGEQVVWNIVNEHSSWMTPGAQAYLFRSCGFEVLDVHTCWHDEYLGLVARPAGQPLADPGSLPPTNDPNTAVAVRAFADAAQAIIAQWQERVDELRRAGKRVVGWAAGSRAISFLNTFDLDETVVAVVDINPRRQGQYIPGTAHPVIGPDELMSYHPDVLLITNPTYVPEIQEQARQMGFAGEFMVL</sequence>
<dbReference type="InterPro" id="IPR029063">
    <property type="entry name" value="SAM-dependent_MTases_sf"/>
</dbReference>
<evidence type="ECO:0000313" key="1">
    <source>
        <dbReference type="EMBL" id="KAA9339246.1"/>
    </source>
</evidence>
<keyword evidence="1" id="KW-0808">Transferase</keyword>
<dbReference type="SUPFAM" id="SSF53335">
    <property type="entry name" value="S-adenosyl-L-methionine-dependent methyltransferases"/>
    <property type="match status" value="1"/>
</dbReference>
<dbReference type="Proteomes" id="UP000326380">
    <property type="component" value="Unassembled WGS sequence"/>
</dbReference>
<dbReference type="GO" id="GO:0008168">
    <property type="term" value="F:methyltransferase activity"/>
    <property type="evidence" value="ECO:0007669"/>
    <property type="project" value="UniProtKB-KW"/>
</dbReference>
<name>A0A7L4ZXN6_9BACT</name>
<protein>
    <submittedName>
        <fullName evidence="1">Methyltransferase domain-containing protein</fullName>
    </submittedName>
</protein>